<dbReference type="RefSeq" id="WP_191736103.1">
    <property type="nucleotide sequence ID" value="NZ_JACYFS010000001.1"/>
</dbReference>
<protein>
    <submittedName>
        <fullName evidence="4">T9SS type A sorting domain-containing protein</fullName>
    </submittedName>
</protein>
<reference evidence="4 5" key="1">
    <citation type="submission" date="2020-09" db="EMBL/GenBank/DDBJ databases">
        <title>Genome seq and assembly of Chryseobacterium sp.</title>
        <authorList>
            <person name="Chhetri G."/>
        </authorList>
    </citation>
    <scope>NUCLEOTIDE SEQUENCE [LARGE SCALE GENOMIC DNA]</scope>
    <source>
        <strain evidence="4 5">GCR10</strain>
    </source>
</reference>
<dbReference type="Pfam" id="PF18962">
    <property type="entry name" value="Por_Secre_tail"/>
    <property type="match status" value="1"/>
</dbReference>
<gene>
    <name evidence="4" type="ORF">IC610_07875</name>
</gene>
<evidence type="ECO:0000256" key="2">
    <source>
        <dbReference type="SAM" id="SignalP"/>
    </source>
</evidence>
<proteinExistence type="predicted"/>
<organism evidence="4 5">
    <name type="scientific">Chryseobacterium caseinilyticum</name>
    <dbReference type="NCBI Taxonomy" id="2771428"/>
    <lineage>
        <taxon>Bacteria</taxon>
        <taxon>Pseudomonadati</taxon>
        <taxon>Bacteroidota</taxon>
        <taxon>Flavobacteriia</taxon>
        <taxon>Flavobacteriales</taxon>
        <taxon>Weeksellaceae</taxon>
        <taxon>Chryseobacterium group</taxon>
        <taxon>Chryseobacterium</taxon>
    </lineage>
</organism>
<dbReference type="EMBL" id="JACYFS010000001">
    <property type="protein sequence ID" value="MBD8082341.1"/>
    <property type="molecule type" value="Genomic_DNA"/>
</dbReference>
<comment type="caution">
    <text evidence="4">The sequence shown here is derived from an EMBL/GenBank/DDBJ whole genome shotgun (WGS) entry which is preliminary data.</text>
</comment>
<keyword evidence="1 2" id="KW-0732">Signal</keyword>
<dbReference type="InterPro" id="IPR026444">
    <property type="entry name" value="Secre_tail"/>
</dbReference>
<evidence type="ECO:0000313" key="4">
    <source>
        <dbReference type="EMBL" id="MBD8082341.1"/>
    </source>
</evidence>
<evidence type="ECO:0000259" key="3">
    <source>
        <dbReference type="Pfam" id="PF18962"/>
    </source>
</evidence>
<name>A0ABR8ZAT5_9FLAO</name>
<evidence type="ECO:0000256" key="1">
    <source>
        <dbReference type="ARBA" id="ARBA00022729"/>
    </source>
</evidence>
<dbReference type="Proteomes" id="UP000637299">
    <property type="component" value="Unassembled WGS sequence"/>
</dbReference>
<accession>A0ABR8ZAT5</accession>
<evidence type="ECO:0000313" key="5">
    <source>
        <dbReference type="Proteomes" id="UP000637299"/>
    </source>
</evidence>
<sequence>MKNFNFLSSLFAVCMVLLSTFLFGQTTVKVTYYTGSTQDYTIATSGKLYFSGSNLLLKTTSTATDVSIPTNIIRKITFASGNLATQEIGRNTSNIKLYPNPSADFVKISSDKKQKMNVKIYSSTGKLVLKGIFLPDEDINIRNLSAGFYLVQVDQTTLKMIKK</sequence>
<feature type="signal peptide" evidence="2">
    <location>
        <begin position="1"/>
        <end position="24"/>
    </location>
</feature>
<keyword evidence="5" id="KW-1185">Reference proteome</keyword>
<feature type="domain" description="Secretion system C-terminal sorting" evidence="3">
    <location>
        <begin position="97"/>
        <end position="163"/>
    </location>
</feature>
<feature type="chain" id="PRO_5047485189" evidence="2">
    <location>
        <begin position="25"/>
        <end position="163"/>
    </location>
</feature>
<dbReference type="NCBIfam" id="TIGR04183">
    <property type="entry name" value="Por_Secre_tail"/>
    <property type="match status" value="1"/>
</dbReference>